<gene>
    <name evidence="2" type="ORF">E1B28_008098</name>
</gene>
<sequence>MEVDDEMNGNFRVRRRTRSQQQQHQRQKDMDTDMDTSLSRPPPKPKSPSPSPSPPPPLLEDQMPPKMRKARIQREARALVEAETGLGISAGDAMAVDEDKRQGDLSADQSVRELPTRTLSQMEMPPPPVPIREEPNNILSTPPTPPRSETETHKSRTASPPSPPPIPPGSSRRAPSPSPATTFAQLSLVSPATHSPILVEPFTISASAGVEDVSSEDQVFSSVEPPASPQSPEPTRNVSRSPEEAKEQPHLVQSPKPLEVTQHGGESIFLPNAGCRILTSERRPLWSGVDTPR</sequence>
<feature type="region of interest" description="Disordered" evidence="1">
    <location>
        <begin position="210"/>
        <end position="265"/>
    </location>
</feature>
<keyword evidence="3" id="KW-1185">Reference proteome</keyword>
<dbReference type="EMBL" id="CM032184">
    <property type="protein sequence ID" value="KAG7094499.1"/>
    <property type="molecule type" value="Genomic_DNA"/>
</dbReference>
<dbReference type="KEGG" id="more:E1B28_008098"/>
<comment type="caution">
    <text evidence="2">The sequence shown here is derived from an EMBL/GenBank/DDBJ whole genome shotgun (WGS) entry which is preliminary data.</text>
</comment>
<dbReference type="AlphaFoldDB" id="A0A9P7S309"/>
<evidence type="ECO:0000256" key="1">
    <source>
        <dbReference type="SAM" id="MobiDB-lite"/>
    </source>
</evidence>
<name>A0A9P7S309_9AGAR</name>
<accession>A0A9P7S309</accession>
<feature type="compositionally biased region" description="Low complexity" evidence="1">
    <location>
        <begin position="169"/>
        <end position="182"/>
    </location>
</feature>
<dbReference type="RefSeq" id="XP_043010969.1">
    <property type="nucleotide sequence ID" value="XM_043152882.1"/>
</dbReference>
<evidence type="ECO:0000313" key="3">
    <source>
        <dbReference type="Proteomes" id="UP001049176"/>
    </source>
</evidence>
<evidence type="ECO:0000313" key="2">
    <source>
        <dbReference type="EMBL" id="KAG7094499.1"/>
    </source>
</evidence>
<dbReference type="GeneID" id="66077174"/>
<protein>
    <submittedName>
        <fullName evidence="2">Uncharacterized protein</fullName>
    </submittedName>
</protein>
<dbReference type="Proteomes" id="UP001049176">
    <property type="component" value="Chromosome 4"/>
</dbReference>
<proteinExistence type="predicted"/>
<reference evidence="2" key="1">
    <citation type="journal article" date="2021" name="Genome Biol. Evol.">
        <title>The assembled and annotated genome of the fairy-ring fungus Marasmius oreades.</title>
        <authorList>
            <person name="Hiltunen M."/>
            <person name="Ament-Velasquez S.L."/>
            <person name="Johannesson H."/>
        </authorList>
    </citation>
    <scope>NUCLEOTIDE SEQUENCE</scope>
    <source>
        <strain evidence="2">03SP1</strain>
    </source>
</reference>
<organism evidence="2 3">
    <name type="scientific">Marasmius oreades</name>
    <name type="common">fairy-ring Marasmius</name>
    <dbReference type="NCBI Taxonomy" id="181124"/>
    <lineage>
        <taxon>Eukaryota</taxon>
        <taxon>Fungi</taxon>
        <taxon>Dikarya</taxon>
        <taxon>Basidiomycota</taxon>
        <taxon>Agaricomycotina</taxon>
        <taxon>Agaricomycetes</taxon>
        <taxon>Agaricomycetidae</taxon>
        <taxon>Agaricales</taxon>
        <taxon>Marasmiineae</taxon>
        <taxon>Marasmiaceae</taxon>
        <taxon>Marasmius</taxon>
    </lineage>
</organism>
<feature type="region of interest" description="Disordered" evidence="1">
    <location>
        <begin position="1"/>
        <end position="182"/>
    </location>
</feature>
<feature type="compositionally biased region" description="Pro residues" evidence="1">
    <location>
        <begin position="40"/>
        <end position="58"/>
    </location>
</feature>